<keyword evidence="1" id="KW-0812">Transmembrane</keyword>
<keyword evidence="1" id="KW-1133">Transmembrane helix</keyword>
<keyword evidence="1" id="KW-0472">Membrane</keyword>
<reference evidence="2 3" key="1">
    <citation type="submission" date="2015-12" db="EMBL/GenBank/DDBJ databases">
        <title>Complete genome sequence of a multi-drug resistant strain Acidovorax sp. 12322-1.</title>
        <authorList>
            <person name="Ming D."/>
            <person name="Wang M."/>
            <person name="Hu S."/>
            <person name="Zhou Y."/>
            <person name="Jiang T."/>
        </authorList>
    </citation>
    <scope>NUCLEOTIDE SEQUENCE [LARGE SCALE GENOMIC DNA]</scope>
    <source>
        <strain evidence="2 3">12322-1</strain>
    </source>
</reference>
<evidence type="ECO:0000256" key="1">
    <source>
        <dbReference type="SAM" id="Phobius"/>
    </source>
</evidence>
<evidence type="ECO:0000313" key="3">
    <source>
        <dbReference type="Proteomes" id="UP000053300"/>
    </source>
</evidence>
<organism evidence="2 3">
    <name type="scientific">Comamonas kerstersii</name>
    <dbReference type="NCBI Taxonomy" id="225992"/>
    <lineage>
        <taxon>Bacteria</taxon>
        <taxon>Pseudomonadati</taxon>
        <taxon>Pseudomonadota</taxon>
        <taxon>Betaproteobacteria</taxon>
        <taxon>Burkholderiales</taxon>
        <taxon>Comamonadaceae</taxon>
        <taxon>Comamonas</taxon>
    </lineage>
</organism>
<feature type="transmembrane region" description="Helical" evidence="1">
    <location>
        <begin position="26"/>
        <end position="47"/>
    </location>
</feature>
<dbReference type="AlphaFoldDB" id="A0A0W7Z2N9"/>
<evidence type="ECO:0000313" key="2">
    <source>
        <dbReference type="EMBL" id="KUF41610.1"/>
    </source>
</evidence>
<dbReference type="EMBL" id="LPXH01000021">
    <property type="protein sequence ID" value="KUF41610.1"/>
    <property type="molecule type" value="Genomic_DNA"/>
</dbReference>
<dbReference type="Proteomes" id="UP000053300">
    <property type="component" value="Unassembled WGS sequence"/>
</dbReference>
<sequence length="133" mass="14919">MAFVEYLRNFISRAYYGVGFEWVGDGAYVVTAALASSFFVNSIRRLFEGFFFGWPRFKEHDRHSLMRASTLLLGYGALMYFAVGFFGEKYSSRPLDVINVGLIAASTYIVGLLVDILDDVISGIYCTYRGGKA</sequence>
<gene>
    <name evidence="2" type="ORF">AS359_08510</name>
</gene>
<comment type="caution">
    <text evidence="2">The sequence shown here is derived from an EMBL/GenBank/DDBJ whole genome shotgun (WGS) entry which is preliminary data.</text>
</comment>
<name>A0A0W7Z2N9_9BURK</name>
<keyword evidence="3" id="KW-1185">Reference proteome</keyword>
<protein>
    <submittedName>
        <fullName evidence="2">Uncharacterized protein</fullName>
    </submittedName>
</protein>
<feature type="transmembrane region" description="Helical" evidence="1">
    <location>
        <begin position="68"/>
        <end position="86"/>
    </location>
</feature>
<accession>A0A0W7Z2N9</accession>
<proteinExistence type="predicted"/>
<feature type="transmembrane region" description="Helical" evidence="1">
    <location>
        <begin position="98"/>
        <end position="117"/>
    </location>
</feature>